<proteinExistence type="predicted"/>
<evidence type="ECO:0000313" key="2">
    <source>
        <dbReference type="EMBL" id="CAA9284563.1"/>
    </source>
</evidence>
<dbReference type="AlphaFoldDB" id="A0A6J4JQ99"/>
<evidence type="ECO:0000256" key="1">
    <source>
        <dbReference type="SAM" id="MobiDB-lite"/>
    </source>
</evidence>
<feature type="compositionally biased region" description="Basic residues" evidence="1">
    <location>
        <begin position="24"/>
        <end position="36"/>
    </location>
</feature>
<sequence>CVAGITSSHAASSALAAVPGSPRRSGRGASRTRRTRPSATAGATRMPSTPSAPGRGGTRCRS</sequence>
<name>A0A6J4JQ99_9CHLR</name>
<protein>
    <submittedName>
        <fullName evidence="2">Uncharacterized protein</fullName>
    </submittedName>
</protein>
<organism evidence="2">
    <name type="scientific">uncultured Chloroflexota bacterium</name>
    <dbReference type="NCBI Taxonomy" id="166587"/>
    <lineage>
        <taxon>Bacteria</taxon>
        <taxon>Bacillati</taxon>
        <taxon>Chloroflexota</taxon>
        <taxon>environmental samples</taxon>
    </lineage>
</organism>
<accession>A0A6J4JQ99</accession>
<feature type="non-terminal residue" evidence="2">
    <location>
        <position position="62"/>
    </location>
</feature>
<feature type="region of interest" description="Disordered" evidence="1">
    <location>
        <begin position="1"/>
        <end position="62"/>
    </location>
</feature>
<gene>
    <name evidence="2" type="ORF">AVDCRST_MAG77-4104</name>
</gene>
<dbReference type="EMBL" id="CADCTC010000220">
    <property type="protein sequence ID" value="CAA9284563.1"/>
    <property type="molecule type" value="Genomic_DNA"/>
</dbReference>
<reference evidence="2" key="1">
    <citation type="submission" date="2020-02" db="EMBL/GenBank/DDBJ databases">
        <authorList>
            <person name="Meier V. D."/>
        </authorList>
    </citation>
    <scope>NUCLEOTIDE SEQUENCE</scope>
    <source>
        <strain evidence="2">AVDCRST_MAG77</strain>
    </source>
</reference>
<feature type="compositionally biased region" description="Low complexity" evidence="1">
    <location>
        <begin position="7"/>
        <end position="23"/>
    </location>
</feature>
<feature type="non-terminal residue" evidence="2">
    <location>
        <position position="1"/>
    </location>
</feature>